<accession>A0A6V3J671</accession>
<evidence type="ECO:0000259" key="8">
    <source>
        <dbReference type="PROSITE" id="PS50011"/>
    </source>
</evidence>
<keyword evidence="1" id="KW-0723">Serine/threonine-protein kinase</keyword>
<dbReference type="SUPFAM" id="SSF56112">
    <property type="entry name" value="Protein kinase-like (PK-like)"/>
    <property type="match status" value="1"/>
</dbReference>
<dbReference type="InterPro" id="IPR000719">
    <property type="entry name" value="Prot_kinase_dom"/>
</dbReference>
<dbReference type="EMBL" id="HBIV01004657">
    <property type="protein sequence ID" value="CAE0648831.1"/>
    <property type="molecule type" value="Transcribed_RNA"/>
</dbReference>
<keyword evidence="4" id="KW-0418">Kinase</keyword>
<dbReference type="PROSITE" id="PS00107">
    <property type="entry name" value="PROTEIN_KINASE_ATP"/>
    <property type="match status" value="1"/>
</dbReference>
<gene>
    <name evidence="9" type="ORF">LGLO00237_LOCUS3278</name>
    <name evidence="10" type="ORF">LGLO00237_LOCUS3282</name>
    <name evidence="11" type="ORF">LGLO00237_LOCUS3283</name>
</gene>
<feature type="binding site" evidence="6">
    <location>
        <position position="825"/>
    </location>
    <ligand>
        <name>ATP</name>
        <dbReference type="ChEBI" id="CHEBI:30616"/>
    </ligand>
</feature>
<feature type="compositionally biased region" description="Polar residues" evidence="7">
    <location>
        <begin position="231"/>
        <end position="251"/>
    </location>
</feature>
<evidence type="ECO:0000313" key="10">
    <source>
        <dbReference type="EMBL" id="CAE0648831.1"/>
    </source>
</evidence>
<dbReference type="PROSITE" id="PS50011">
    <property type="entry name" value="PROTEIN_KINASE_DOM"/>
    <property type="match status" value="1"/>
</dbReference>
<evidence type="ECO:0000256" key="7">
    <source>
        <dbReference type="SAM" id="MobiDB-lite"/>
    </source>
</evidence>
<sequence>VGWGEMAAQASYGFVPGSREPHGGFRRKPNILDSLQSSDRICSKRGKKFALSSEEYRKQRESLKESSVKNLCSEGHSPKSSKRHHSRAQELTSPKLRPLVDRKILVHSKAHRSKVDPLSPTGLNWGVLARGPRQKRYTLPKRNGTAPQMGQELQNSYRAFSAPHITDSSLQREPSDEDRLPPLTRTPSASSKVSSRRFSDLSPWRRRSSGAVLDKAMHRIIVSDRKKNDMRSPQPQLKRGQSCTSKGNLQRSKTDADGLQLTSLAGIPNCISSDTNILKAVRSLSPSSNVNLNGFNQKLVSKMNSINSLSSPSPKGAENFFTAKPRRPKHLPGLRTSLPPSGFGTPSMDAADGNESYVSQTAQGANGYEGLLADLSIHASGPGAVPKSTLSGDSDAALARKFKFSSDNPTWGGAGVLDGESAGGTVSSLDTPDIARNDKVVLSRQNTMETAQMMPRASSSTQNSTVPDVLQGSFSRQNSVATDRVVHPPLPPSQQGKELNLQCEISRQGTGAFDGVGLPEGFPSMVRGVTKDAQSAGSGSAGVSRSTTNTSRQETIATDHSAGSGGTCVGNGEKGAAMIETGVISSASPTSKRKGRKTRRTRSPQAGHEVKRGFDETQFRSSNNRVAPSKDLSSHNREREIHREDTGTFGDMSGMPESVPAMVRGVTKDVQSATSSDGVGRTIARRDLCDNNSVTSDTSSRGDGIIAAAVAAAKSKLVTSINQVEPKTKYCRETHPTKSKNTAIPLSSLLPPSMHRPHGGELKIPASEELSYFHDEKEVKVSDSTGFREEEKLRESSLDLVRVIGSGGYARVWLANFRGREVAVKRMDAPNTSPPARKRCTDGKKSPSEVLEMEVGLLRRFRHENIVQYIGVYITSGWSHGTIYNIVMEYVPDGDLDAFIRKNGALSEHTSASLTDQIASGLAYLHSNKVIHRDLKPGNLLLRRWQNDRGNAQLTVKISDFGVSANVKGEEVAKRSCVGTPWYLVRFHSQENID</sequence>
<dbReference type="EMBL" id="HBIV01004653">
    <property type="protein sequence ID" value="CAE0648824.1"/>
    <property type="molecule type" value="Transcribed_RNA"/>
</dbReference>
<feature type="region of interest" description="Disordered" evidence="7">
    <location>
        <begin position="53"/>
        <end position="96"/>
    </location>
</feature>
<dbReference type="InterPro" id="IPR011009">
    <property type="entry name" value="Kinase-like_dom_sf"/>
</dbReference>
<evidence type="ECO:0000313" key="11">
    <source>
        <dbReference type="EMBL" id="CAE0648832.1"/>
    </source>
</evidence>
<evidence type="ECO:0000256" key="4">
    <source>
        <dbReference type="ARBA" id="ARBA00022777"/>
    </source>
</evidence>
<dbReference type="PANTHER" id="PTHR11584">
    <property type="entry name" value="SERINE/THREONINE PROTEIN KINASE"/>
    <property type="match status" value="1"/>
</dbReference>
<dbReference type="PANTHER" id="PTHR11584:SF369">
    <property type="entry name" value="MITOGEN-ACTIVATED PROTEIN KINASE KINASE KINASE 19-RELATED"/>
    <property type="match status" value="1"/>
</dbReference>
<feature type="compositionally biased region" description="Basic residues" evidence="7">
    <location>
        <begin position="591"/>
        <end position="602"/>
    </location>
</feature>
<keyword evidence="3 6" id="KW-0547">Nucleotide-binding</keyword>
<reference evidence="9" key="1">
    <citation type="submission" date="2021-01" db="EMBL/GenBank/DDBJ databases">
        <authorList>
            <person name="Corre E."/>
            <person name="Pelletier E."/>
            <person name="Niang G."/>
            <person name="Scheremetjew M."/>
            <person name="Finn R."/>
            <person name="Kale V."/>
            <person name="Holt S."/>
            <person name="Cochrane G."/>
            <person name="Meng A."/>
            <person name="Brown T."/>
            <person name="Cohen L."/>
        </authorList>
    </citation>
    <scope>NUCLEOTIDE SEQUENCE</scope>
    <source>
        <strain evidence="9">CCCM811</strain>
    </source>
</reference>
<feature type="compositionally biased region" description="Low complexity" evidence="7">
    <location>
        <begin position="533"/>
        <end position="546"/>
    </location>
</feature>
<feature type="region of interest" description="Disordered" evidence="7">
    <location>
        <begin position="530"/>
        <end position="654"/>
    </location>
</feature>
<feature type="region of interest" description="Disordered" evidence="7">
    <location>
        <begin position="164"/>
        <end position="207"/>
    </location>
</feature>
<evidence type="ECO:0000256" key="1">
    <source>
        <dbReference type="ARBA" id="ARBA00022527"/>
    </source>
</evidence>
<feature type="compositionally biased region" description="Basic and acidic residues" evidence="7">
    <location>
        <begin position="608"/>
        <end position="618"/>
    </location>
</feature>
<feature type="compositionally biased region" description="Polar residues" evidence="7">
    <location>
        <begin position="547"/>
        <end position="558"/>
    </location>
</feature>
<feature type="region of interest" description="Disordered" evidence="7">
    <location>
        <begin position="308"/>
        <end position="352"/>
    </location>
</feature>
<feature type="non-terminal residue" evidence="9">
    <location>
        <position position="1"/>
    </location>
</feature>
<dbReference type="InterPro" id="IPR017441">
    <property type="entry name" value="Protein_kinase_ATP_BS"/>
</dbReference>
<dbReference type="SMART" id="SM00220">
    <property type="entry name" value="S_TKc"/>
    <property type="match status" value="1"/>
</dbReference>
<evidence type="ECO:0000256" key="3">
    <source>
        <dbReference type="ARBA" id="ARBA00022741"/>
    </source>
</evidence>
<evidence type="ECO:0000256" key="5">
    <source>
        <dbReference type="ARBA" id="ARBA00022840"/>
    </source>
</evidence>
<dbReference type="Pfam" id="PF00069">
    <property type="entry name" value="Pkinase"/>
    <property type="match status" value="1"/>
</dbReference>
<feature type="region of interest" description="Disordered" evidence="7">
    <location>
        <begin position="1"/>
        <end position="31"/>
    </location>
</feature>
<feature type="compositionally biased region" description="Gly residues" evidence="7">
    <location>
        <begin position="563"/>
        <end position="573"/>
    </location>
</feature>
<name>A0A6V3J671_9EUKA</name>
<dbReference type="PROSITE" id="PS00108">
    <property type="entry name" value="PROTEIN_KINASE_ST"/>
    <property type="match status" value="1"/>
</dbReference>
<evidence type="ECO:0000256" key="6">
    <source>
        <dbReference type="PROSITE-ProRule" id="PRU10141"/>
    </source>
</evidence>
<dbReference type="InterPro" id="IPR008271">
    <property type="entry name" value="Ser/Thr_kinase_AS"/>
</dbReference>
<feature type="region of interest" description="Disordered" evidence="7">
    <location>
        <begin position="222"/>
        <end position="255"/>
    </location>
</feature>
<dbReference type="GO" id="GO:0005524">
    <property type="term" value="F:ATP binding"/>
    <property type="evidence" value="ECO:0007669"/>
    <property type="project" value="UniProtKB-UniRule"/>
</dbReference>
<dbReference type="Gene3D" id="1.10.510.10">
    <property type="entry name" value="Transferase(Phosphotransferase) domain 1"/>
    <property type="match status" value="1"/>
</dbReference>
<evidence type="ECO:0000313" key="9">
    <source>
        <dbReference type="EMBL" id="CAE0648824.1"/>
    </source>
</evidence>
<feature type="compositionally biased region" description="Basic and acidic residues" evidence="7">
    <location>
        <begin position="632"/>
        <end position="646"/>
    </location>
</feature>
<feature type="region of interest" description="Disordered" evidence="7">
    <location>
        <begin position="826"/>
        <end position="845"/>
    </location>
</feature>
<protein>
    <recommendedName>
        <fullName evidence="8">Protein kinase domain-containing protein</fullName>
    </recommendedName>
</protein>
<feature type="domain" description="Protein kinase" evidence="8">
    <location>
        <begin position="798"/>
        <end position="994"/>
    </location>
</feature>
<dbReference type="AlphaFoldDB" id="A0A6V3J671"/>
<dbReference type="GO" id="GO:0004674">
    <property type="term" value="F:protein serine/threonine kinase activity"/>
    <property type="evidence" value="ECO:0007669"/>
    <property type="project" value="UniProtKB-KW"/>
</dbReference>
<keyword evidence="5 6" id="KW-0067">ATP-binding</keyword>
<evidence type="ECO:0000256" key="2">
    <source>
        <dbReference type="ARBA" id="ARBA00022679"/>
    </source>
</evidence>
<proteinExistence type="predicted"/>
<keyword evidence="2" id="KW-0808">Transferase</keyword>
<feature type="region of interest" description="Disordered" evidence="7">
    <location>
        <begin position="733"/>
        <end position="754"/>
    </location>
</feature>
<organism evidence="9">
    <name type="scientific">Lotharella globosa</name>
    <dbReference type="NCBI Taxonomy" id="91324"/>
    <lineage>
        <taxon>Eukaryota</taxon>
        <taxon>Sar</taxon>
        <taxon>Rhizaria</taxon>
        <taxon>Cercozoa</taxon>
        <taxon>Chlorarachniophyceae</taxon>
        <taxon>Lotharella</taxon>
    </lineage>
</organism>
<feature type="region of interest" description="Disordered" evidence="7">
    <location>
        <begin position="409"/>
        <end position="432"/>
    </location>
</feature>
<dbReference type="EMBL" id="HBIV01004658">
    <property type="protein sequence ID" value="CAE0648832.1"/>
    <property type="molecule type" value="Transcribed_RNA"/>
</dbReference>
<feature type="compositionally biased region" description="Basic and acidic residues" evidence="7">
    <location>
        <begin position="54"/>
        <end position="67"/>
    </location>
</feature>